<feature type="transmembrane region" description="Helical" evidence="11">
    <location>
        <begin position="1278"/>
        <end position="1297"/>
    </location>
</feature>
<feature type="transmembrane region" description="Helical" evidence="11">
    <location>
        <begin position="347"/>
        <end position="368"/>
    </location>
</feature>
<comment type="similarity">
    <text evidence="2">Belongs to the ABC transporter superfamily. ABCA family.</text>
</comment>
<feature type="transmembrane region" description="Helical" evidence="11">
    <location>
        <begin position="988"/>
        <end position="1007"/>
    </location>
</feature>
<comment type="caution">
    <text evidence="13">The sequence shown here is derived from an EMBL/GenBank/DDBJ whole genome shotgun (WGS) entry which is preliminary data.</text>
</comment>
<dbReference type="PANTHER" id="PTHR19229:SF36">
    <property type="entry name" value="ATP-BINDING CASSETTE SUB-FAMILY A MEMBER 2"/>
    <property type="match status" value="1"/>
</dbReference>
<evidence type="ECO:0000313" key="13">
    <source>
        <dbReference type="EMBL" id="GMI18712.1"/>
    </source>
</evidence>
<comment type="subcellular location">
    <subcellularLocation>
        <location evidence="1">Membrane</location>
        <topology evidence="1">Multi-pass membrane protein</topology>
    </subcellularLocation>
</comment>
<feature type="transmembrane region" description="Helical" evidence="11">
    <location>
        <begin position="396"/>
        <end position="417"/>
    </location>
</feature>
<feature type="transmembrane region" description="Helical" evidence="11">
    <location>
        <begin position="1486"/>
        <end position="1506"/>
    </location>
</feature>
<dbReference type="PANTHER" id="PTHR19229">
    <property type="entry name" value="ATP-BINDING CASSETTE TRANSPORTER SUBFAMILY A ABCA"/>
    <property type="match status" value="1"/>
</dbReference>
<feature type="region of interest" description="Disordered" evidence="10">
    <location>
        <begin position="1904"/>
        <end position="1955"/>
    </location>
</feature>
<feature type="transmembrane region" description="Helical" evidence="11">
    <location>
        <begin position="1387"/>
        <end position="1414"/>
    </location>
</feature>
<feature type="transmembrane region" description="Helical" evidence="11">
    <location>
        <begin position="21"/>
        <end position="42"/>
    </location>
</feature>
<keyword evidence="14" id="KW-1185">Reference proteome</keyword>
<keyword evidence="4 11" id="KW-0812">Transmembrane</keyword>
<keyword evidence="9 11" id="KW-0472">Membrane</keyword>
<evidence type="ECO:0000256" key="4">
    <source>
        <dbReference type="ARBA" id="ARBA00022692"/>
    </source>
</evidence>
<dbReference type="FunFam" id="3.40.50.300:FF:000335">
    <property type="entry name" value="ATP binding cassette subfamily A member 5"/>
    <property type="match status" value="1"/>
</dbReference>
<dbReference type="GO" id="GO:0005319">
    <property type="term" value="F:lipid transporter activity"/>
    <property type="evidence" value="ECO:0007669"/>
    <property type="project" value="TreeGrafter"/>
</dbReference>
<feature type="transmembrane region" description="Helical" evidence="11">
    <location>
        <begin position="533"/>
        <end position="551"/>
    </location>
</feature>
<dbReference type="Gene3D" id="3.40.50.300">
    <property type="entry name" value="P-loop containing nucleotide triphosphate hydrolases"/>
    <property type="match status" value="2"/>
</dbReference>
<dbReference type="GO" id="GO:0140359">
    <property type="term" value="F:ABC-type transporter activity"/>
    <property type="evidence" value="ECO:0007669"/>
    <property type="project" value="InterPro"/>
</dbReference>
<dbReference type="GO" id="GO:0016887">
    <property type="term" value="F:ATP hydrolysis activity"/>
    <property type="evidence" value="ECO:0007669"/>
    <property type="project" value="InterPro"/>
</dbReference>
<evidence type="ECO:0000256" key="11">
    <source>
        <dbReference type="SAM" id="Phobius"/>
    </source>
</evidence>
<evidence type="ECO:0000256" key="2">
    <source>
        <dbReference type="ARBA" id="ARBA00008869"/>
    </source>
</evidence>
<dbReference type="GO" id="GO:0005524">
    <property type="term" value="F:ATP binding"/>
    <property type="evidence" value="ECO:0007669"/>
    <property type="project" value="UniProtKB-KW"/>
</dbReference>
<evidence type="ECO:0000256" key="6">
    <source>
        <dbReference type="ARBA" id="ARBA00022741"/>
    </source>
</evidence>
<dbReference type="Pfam" id="PF12698">
    <property type="entry name" value="ABC2_membrane_3"/>
    <property type="match status" value="2"/>
</dbReference>
<feature type="compositionally biased region" description="Gly residues" evidence="10">
    <location>
        <begin position="1922"/>
        <end position="1931"/>
    </location>
</feature>
<evidence type="ECO:0000256" key="10">
    <source>
        <dbReference type="SAM" id="MobiDB-lite"/>
    </source>
</evidence>
<feature type="domain" description="ABC transporter" evidence="12">
    <location>
        <begin position="1558"/>
        <end position="1796"/>
    </location>
</feature>
<evidence type="ECO:0000313" key="14">
    <source>
        <dbReference type="Proteomes" id="UP001165122"/>
    </source>
</evidence>
<reference evidence="14" key="1">
    <citation type="journal article" date="2023" name="Commun. Biol.">
        <title>Genome analysis of Parmales, the sister group of diatoms, reveals the evolutionary specialization of diatoms from phago-mixotrophs to photoautotrophs.</title>
        <authorList>
            <person name="Ban H."/>
            <person name="Sato S."/>
            <person name="Yoshikawa S."/>
            <person name="Yamada K."/>
            <person name="Nakamura Y."/>
            <person name="Ichinomiya M."/>
            <person name="Sato N."/>
            <person name="Blanc-Mathieu R."/>
            <person name="Endo H."/>
            <person name="Kuwata A."/>
            <person name="Ogata H."/>
        </authorList>
    </citation>
    <scope>NUCLEOTIDE SEQUENCE [LARGE SCALE GENOMIC DNA]</scope>
    <source>
        <strain evidence="14">NIES 3700</strain>
    </source>
</reference>
<dbReference type="Proteomes" id="UP001165122">
    <property type="component" value="Unassembled WGS sequence"/>
</dbReference>
<evidence type="ECO:0000256" key="1">
    <source>
        <dbReference type="ARBA" id="ARBA00004141"/>
    </source>
</evidence>
<sequence length="1955" mass="217043">MSIFWALFKKCLFRRCRSPTGALIPIGFILQCAVPIALFYLFSQVWLPPETQDEALPGDVYTLDSYLKTDGGEDSGNPTNFLLFVEQGYTATTQPTCNPNTGQNQDGDWWVSNKDNFLLDCTPDSVSGFSWAAGAVVEDQCDTEGQVVYDSCQMKIIGLAPSDAKAGDSDVISLINEHKSYLEASFPASIGSHDLVKVFDSQADMIDYIEDEGYGNANNPLAAGIVWNGVYPDFDYTVRMNVTDSIETGKDFNDFDYYRKAHHSGEEMAQCRMYGKRGSINWWHPEVEAGSCGEKFVSTPFVKVQHFMIDSFLINKVSIDATGSPVDFIVHPSTAGFPSNEYVVVPFWEYLGGFFSTMIYLSFILTFYNTLKQLTEEKELKLTEGLKMMGVTDFQLAASWWVLFVSESLICTGLVMVTARTTYPESDLVIVFFYFFMFLMSCTSYCIFLSNFFDKANMAGLVGFVIFLAGSFINTFVDEKFFRILVSMAHPATLYFYMTDCFVFFESRQIGVNSNTINAPISDPKALTAQDCFILYFFDTFLYVFLAWYVGKIMPSEFGVALPPYFIFMPSYWKTGEIWTPGDSASYSTVAVNDIDIINVEEVGEDLKRQEGLNECVQIKGLRKVYNTNKGAKVAVQDLSLNFYKNQISCLLGHNGAGKTTTISILNGLTKITAGDAKIGPHSVKTDMAAIRTKIGVCPQHDVLFKTLTVAEHLRLFATIKHIPSDKVEKLIVDILKDVGMPEKYSWHAAKLSGGQKRKLSLAIAFLGDSEIIFLDEPTSGMDPYSRRSTWDLIRKKKEGRVVVLTTHFMDEADLLGDRIAIMSEGALRCVGSSLFLKKEFGVGYNIIMEKNRSGRCDEAAIDRIIKESASEAKLLSAVGTEVSYQLPLEASSSFPKMLTTIEAQLHNLGLVSYGVSVTTLEEVFITIARNALHGDDDLSTQNHGADGNTQRNKVKYTKLDPSRTAAFFARHSTALLQKRFVIAKRDLGTVFASFIFPLFMIALGMYGTMLGSQQAQYESVPLVMENFTSSSTAKTPVYYNNDGLTDCLSMGWSYVCQPDWAEQEDGGEAGWGSCNFNDVSRGFQTQKHDYGERERNRAPPFIYGKTLEDELYQYGIYELDELVYNCSCDGIGDMVSTARVDNVEWFLVEGGDSGYAATVEEIGAALHNSREDYGESRFGAFHFTSTPSNPNPNPFHNATNDGDNTNKFRVDAKEFVEYVAMVNFTSAFALPSFVSYANEVIARTIDSTVTIKANIFPFPRTQTEMEVSESEATAGTVFMILFFLPFVPASFGAYAISERTSKSKHIQMVSGVTPFVYWLSIFVWDFACFCFSTGVMIILLYAFDISDLIAEDTIGVIIALLLAWGGAHAAFSYCYSFMFSSSLNNLGFTIFLSFILGYLASLVVYILGVVLALMKNCEESDDGCGTRDTILEVHDIMIGVGHFLPTFNLGLALQRIQNRVVISAVNMQGTDVYEPWDSHIAKDEVYWLLGCTPIYFLLCIFMQYVDLNPTVMASINGVLQRPIQSYLEVNAWDSDVVEENRKCEQLANGPRNLMPNILVNGLKKQYGMFNRCGAAKLAVKSVSFSVEPGTCFGLLGVNGAGKTSTLGMVTGEFAPSAGECFLAQKSIFKDSEEIKRIIGYCPQFDALFPLMTGREHLRFYARLKGVKEEFVEAVVEEQINRMDLRAHCDRTSKGYSGGNRRKLSVACALIGDPKIIFLDEPSTGMDPLARRFMWSIINQITNEKDTSVILTTHSMEECEALCGKLGIMVDGYFRCIGSGQHLKNKFGKGYQIEIDVEEGVGGVEGSAGEGTMEKNVDRVLESFRTTFQHFEMLERQDNRLRLSLGSLVQTNGTKINIAQLFAIIENMKAPFKIKNYSISQTSLEQIFNQFAKLQMFRNTDEVHGTQPQVSPVTSVTSDSGEGVGGAGDGAGYLPPAAQGGTEIEMTEMGGKGVV</sequence>
<proteinExistence type="inferred from homology"/>
<dbReference type="EMBL" id="BRXW01000344">
    <property type="protein sequence ID" value="GMI18712.1"/>
    <property type="molecule type" value="Genomic_DNA"/>
</dbReference>
<dbReference type="InterPro" id="IPR003439">
    <property type="entry name" value="ABC_transporter-like_ATP-bd"/>
</dbReference>
<dbReference type="InterPro" id="IPR003593">
    <property type="entry name" value="AAA+_ATPase"/>
</dbReference>
<organism evidence="13 14">
    <name type="scientific">Triparma laevis f. longispina</name>
    <dbReference type="NCBI Taxonomy" id="1714387"/>
    <lineage>
        <taxon>Eukaryota</taxon>
        <taxon>Sar</taxon>
        <taxon>Stramenopiles</taxon>
        <taxon>Ochrophyta</taxon>
        <taxon>Bolidophyceae</taxon>
        <taxon>Parmales</taxon>
        <taxon>Triparmaceae</taxon>
        <taxon>Triparma</taxon>
    </lineage>
</organism>
<accession>A0A9W7FTB6</accession>
<evidence type="ECO:0000259" key="12">
    <source>
        <dbReference type="PROSITE" id="PS50893"/>
    </source>
</evidence>
<evidence type="ECO:0000256" key="3">
    <source>
        <dbReference type="ARBA" id="ARBA00022448"/>
    </source>
</evidence>
<dbReference type="InterPro" id="IPR017871">
    <property type="entry name" value="ABC_transporter-like_CS"/>
</dbReference>
<feature type="transmembrane region" description="Helical" evidence="11">
    <location>
        <begin position="1355"/>
        <end position="1375"/>
    </location>
</feature>
<protein>
    <recommendedName>
        <fullName evidence="12">ABC transporter domain-containing protein</fullName>
    </recommendedName>
</protein>
<dbReference type="PROSITE" id="PS00211">
    <property type="entry name" value="ABC_TRANSPORTER_1"/>
    <property type="match status" value="2"/>
</dbReference>
<feature type="transmembrane region" description="Helical" evidence="11">
    <location>
        <begin position="1317"/>
        <end position="1343"/>
    </location>
</feature>
<keyword evidence="3" id="KW-0813">Transport</keyword>
<evidence type="ECO:0000256" key="5">
    <source>
        <dbReference type="ARBA" id="ARBA00022737"/>
    </source>
</evidence>
<gene>
    <name evidence="13" type="ORF">TrLO_g4583</name>
</gene>
<name>A0A9W7FTB6_9STRA</name>
<dbReference type="FunFam" id="3.40.50.300:FF:000298">
    <property type="entry name" value="ATP-binding cassette sub-family A member 12"/>
    <property type="match status" value="1"/>
</dbReference>
<evidence type="ECO:0000256" key="7">
    <source>
        <dbReference type="ARBA" id="ARBA00022840"/>
    </source>
</evidence>
<keyword evidence="5" id="KW-0677">Repeat</keyword>
<dbReference type="GO" id="GO:0016020">
    <property type="term" value="C:membrane"/>
    <property type="evidence" value="ECO:0007669"/>
    <property type="project" value="UniProtKB-SubCell"/>
</dbReference>
<feature type="transmembrane region" description="Helical" evidence="11">
    <location>
        <begin position="1434"/>
        <end position="1454"/>
    </location>
</feature>
<feature type="transmembrane region" description="Helical" evidence="11">
    <location>
        <begin position="429"/>
        <end position="449"/>
    </location>
</feature>
<dbReference type="SUPFAM" id="SSF52540">
    <property type="entry name" value="P-loop containing nucleoside triphosphate hydrolases"/>
    <property type="match status" value="2"/>
</dbReference>
<keyword evidence="8 11" id="KW-1133">Transmembrane helix</keyword>
<dbReference type="CDD" id="cd03263">
    <property type="entry name" value="ABC_subfamily_A"/>
    <property type="match status" value="2"/>
</dbReference>
<dbReference type="InterPro" id="IPR027417">
    <property type="entry name" value="P-loop_NTPase"/>
</dbReference>
<evidence type="ECO:0000256" key="9">
    <source>
        <dbReference type="ARBA" id="ARBA00023136"/>
    </source>
</evidence>
<feature type="domain" description="ABC transporter" evidence="12">
    <location>
        <begin position="617"/>
        <end position="850"/>
    </location>
</feature>
<dbReference type="InterPro" id="IPR013525">
    <property type="entry name" value="ABC2_TM"/>
</dbReference>
<dbReference type="SMART" id="SM00382">
    <property type="entry name" value="AAA"/>
    <property type="match status" value="2"/>
</dbReference>
<feature type="compositionally biased region" description="Low complexity" evidence="10">
    <location>
        <begin position="1940"/>
        <end position="1949"/>
    </location>
</feature>
<keyword evidence="6" id="KW-0547">Nucleotide-binding</keyword>
<feature type="compositionally biased region" description="Polar residues" evidence="10">
    <location>
        <begin position="1906"/>
        <end position="1917"/>
    </location>
</feature>
<dbReference type="PROSITE" id="PS50893">
    <property type="entry name" value="ABC_TRANSPORTER_2"/>
    <property type="match status" value="2"/>
</dbReference>
<dbReference type="OrthoDB" id="6512918at2759"/>
<keyword evidence="7" id="KW-0067">ATP-binding</keyword>
<dbReference type="InterPro" id="IPR026082">
    <property type="entry name" value="ABCA"/>
</dbReference>
<dbReference type="Pfam" id="PF00005">
    <property type="entry name" value="ABC_tran"/>
    <property type="match status" value="2"/>
</dbReference>
<feature type="transmembrane region" description="Helical" evidence="11">
    <location>
        <begin position="456"/>
        <end position="477"/>
    </location>
</feature>
<evidence type="ECO:0000256" key="8">
    <source>
        <dbReference type="ARBA" id="ARBA00022989"/>
    </source>
</evidence>